<organism evidence="1 2">
    <name type="scientific">Streptomyces kaniharaensis</name>
    <dbReference type="NCBI Taxonomy" id="212423"/>
    <lineage>
        <taxon>Bacteria</taxon>
        <taxon>Bacillati</taxon>
        <taxon>Actinomycetota</taxon>
        <taxon>Actinomycetes</taxon>
        <taxon>Kitasatosporales</taxon>
        <taxon>Streptomycetaceae</taxon>
        <taxon>Streptomyces</taxon>
    </lineage>
</organism>
<reference evidence="1 2" key="1">
    <citation type="submission" date="2019-09" db="EMBL/GenBank/DDBJ databases">
        <title>Genome Sequences of Streptomyces kaniharaensis ATCC 21070.</title>
        <authorList>
            <person name="Zhu W."/>
            <person name="De Crecy-Lagard V."/>
            <person name="Richards N.G."/>
        </authorList>
    </citation>
    <scope>NUCLEOTIDE SEQUENCE [LARGE SCALE GENOMIC DNA]</scope>
    <source>
        <strain evidence="1 2">SF-557</strain>
    </source>
</reference>
<gene>
    <name evidence="1" type="ORF">F7Q99_32385</name>
</gene>
<accession>A0A6N7KZB1</accession>
<comment type="caution">
    <text evidence="1">The sequence shown here is derived from an EMBL/GenBank/DDBJ whole genome shotgun (WGS) entry which is preliminary data.</text>
</comment>
<dbReference type="PIRSF" id="PIRSF015278">
    <property type="entry name" value="UCP015278"/>
    <property type="match status" value="1"/>
</dbReference>
<keyword evidence="2" id="KW-1185">Reference proteome</keyword>
<dbReference type="Proteomes" id="UP000450000">
    <property type="component" value="Unassembled WGS sequence"/>
</dbReference>
<evidence type="ECO:0000313" key="1">
    <source>
        <dbReference type="EMBL" id="MQS16761.1"/>
    </source>
</evidence>
<proteinExistence type="predicted"/>
<evidence type="ECO:0000313" key="2">
    <source>
        <dbReference type="Proteomes" id="UP000450000"/>
    </source>
</evidence>
<protein>
    <submittedName>
        <fullName evidence="1">DUF2247 family protein</fullName>
    </submittedName>
</protein>
<sequence>MSDLLKFKIPADFIEPHVHLSLAELEYGHREGWIDADGVIGLCTRRLVAGHASQLEETIALLLSDEADQVAGILEGADAGRAVDDVRPVWRYLALAWAYENREGLGDALGVVEMLYADFDYPSEMDGFVRYMPAQPGQKTGIDALMSRWEEFVRSEGEFYRGRDRESETG</sequence>
<dbReference type="RefSeq" id="WP_153468257.1">
    <property type="nucleotide sequence ID" value="NZ_WBOF01000003.1"/>
</dbReference>
<name>A0A6N7KZB1_9ACTN</name>
<dbReference type="InterPro" id="IPR016630">
    <property type="entry name" value="UCP015278"/>
</dbReference>
<dbReference type="EMBL" id="WBOF01000003">
    <property type="protein sequence ID" value="MQS16761.1"/>
    <property type="molecule type" value="Genomic_DNA"/>
</dbReference>
<dbReference type="Pfam" id="PF10004">
    <property type="entry name" value="DUF2247"/>
    <property type="match status" value="1"/>
</dbReference>
<dbReference type="AlphaFoldDB" id="A0A6N7KZB1"/>
<dbReference type="OrthoDB" id="8480728at2"/>